<organism evidence="2 3">
    <name type="scientific">Acer yangbiense</name>
    <dbReference type="NCBI Taxonomy" id="1000413"/>
    <lineage>
        <taxon>Eukaryota</taxon>
        <taxon>Viridiplantae</taxon>
        <taxon>Streptophyta</taxon>
        <taxon>Embryophyta</taxon>
        <taxon>Tracheophyta</taxon>
        <taxon>Spermatophyta</taxon>
        <taxon>Magnoliopsida</taxon>
        <taxon>eudicotyledons</taxon>
        <taxon>Gunneridae</taxon>
        <taxon>Pentapetalae</taxon>
        <taxon>rosids</taxon>
        <taxon>malvids</taxon>
        <taxon>Sapindales</taxon>
        <taxon>Sapindaceae</taxon>
        <taxon>Hippocastanoideae</taxon>
        <taxon>Acereae</taxon>
        <taxon>Acer</taxon>
    </lineage>
</organism>
<keyword evidence="3" id="KW-1185">Reference proteome</keyword>
<evidence type="ECO:0000313" key="3">
    <source>
        <dbReference type="Proteomes" id="UP000323000"/>
    </source>
</evidence>
<sequence>MKKDVEPEEIADPEPKEMPYCDWLLEEKDHRMRLDDSERMVMELTMEMEAEMADLEDQPPWKDEEPNWSPINFMLKEDLSP</sequence>
<feature type="region of interest" description="Disordered" evidence="1">
    <location>
        <begin position="53"/>
        <end position="81"/>
    </location>
</feature>
<name>A0A5C7GV85_9ROSI</name>
<evidence type="ECO:0000313" key="2">
    <source>
        <dbReference type="EMBL" id="TXG48377.1"/>
    </source>
</evidence>
<accession>A0A5C7GV85</accession>
<dbReference type="AlphaFoldDB" id="A0A5C7GV85"/>
<comment type="caution">
    <text evidence="2">The sequence shown here is derived from an EMBL/GenBank/DDBJ whole genome shotgun (WGS) entry which is preliminary data.</text>
</comment>
<dbReference type="EMBL" id="VAHF01000013">
    <property type="protein sequence ID" value="TXG48377.1"/>
    <property type="molecule type" value="Genomic_DNA"/>
</dbReference>
<gene>
    <name evidence="2" type="ORF">EZV62_027671</name>
</gene>
<proteinExistence type="predicted"/>
<protein>
    <submittedName>
        <fullName evidence="2">Uncharacterized protein</fullName>
    </submittedName>
</protein>
<dbReference type="Proteomes" id="UP000323000">
    <property type="component" value="Chromosome 13"/>
</dbReference>
<reference evidence="3" key="1">
    <citation type="journal article" date="2019" name="Gigascience">
        <title>De novo genome assembly of the endangered Acer yangbiense, a plant species with extremely small populations endemic to Yunnan Province, China.</title>
        <authorList>
            <person name="Yang J."/>
            <person name="Wariss H.M."/>
            <person name="Tao L."/>
            <person name="Zhang R."/>
            <person name="Yun Q."/>
            <person name="Hollingsworth P."/>
            <person name="Dao Z."/>
            <person name="Luo G."/>
            <person name="Guo H."/>
            <person name="Ma Y."/>
            <person name="Sun W."/>
        </authorList>
    </citation>
    <scope>NUCLEOTIDE SEQUENCE [LARGE SCALE GENOMIC DNA]</scope>
    <source>
        <strain evidence="3">cv. Malutang</strain>
    </source>
</reference>
<evidence type="ECO:0000256" key="1">
    <source>
        <dbReference type="SAM" id="MobiDB-lite"/>
    </source>
</evidence>